<dbReference type="EMBL" id="WDAL01000009">
    <property type="protein sequence ID" value="KAB6637943.1"/>
    <property type="molecule type" value="Genomic_DNA"/>
</dbReference>
<protein>
    <submittedName>
        <fullName evidence="2 4">Glycosyltransferase</fullName>
        <ecNumber evidence="3">2.4.-.-</ecNumber>
    </submittedName>
</protein>
<dbReference type="Pfam" id="PF00535">
    <property type="entry name" value="Glycos_transf_2"/>
    <property type="match status" value="1"/>
</dbReference>
<dbReference type="Proteomes" id="UP000462015">
    <property type="component" value="Unassembled WGS sequence"/>
</dbReference>
<dbReference type="EMBL" id="JAQKEI010000002">
    <property type="protein sequence ID" value="MDB0850235.1"/>
    <property type="molecule type" value="Genomic_DNA"/>
</dbReference>
<dbReference type="Proteomes" id="UP001210999">
    <property type="component" value="Unassembled WGS sequence"/>
</dbReference>
<dbReference type="InterPro" id="IPR001173">
    <property type="entry name" value="Glyco_trans_2-like"/>
</dbReference>
<dbReference type="Proteomes" id="UP000260640">
    <property type="component" value="Unassembled WGS sequence"/>
</dbReference>
<dbReference type="EMBL" id="QSJM01000013">
    <property type="protein sequence ID" value="RHD82356.1"/>
    <property type="molecule type" value="Genomic_DNA"/>
</dbReference>
<reference evidence="3" key="3">
    <citation type="submission" date="2023-01" db="EMBL/GenBank/DDBJ databases">
        <title>Human gut microbiome strain richness.</title>
        <authorList>
            <person name="Chen-Liaw A."/>
        </authorList>
    </citation>
    <scope>NUCLEOTIDE SEQUENCE</scope>
    <source>
        <strain evidence="3">H9_m1001271B151109d0_201107</strain>
    </source>
</reference>
<dbReference type="EMBL" id="QRMN01000018">
    <property type="protein sequence ID" value="RHJ77161.1"/>
    <property type="molecule type" value="Genomic_DNA"/>
</dbReference>
<dbReference type="EC" id="2.4.-.-" evidence="3"/>
<comment type="caution">
    <text evidence="4">The sequence shown here is derived from an EMBL/GenBank/DDBJ whole genome shotgun (WGS) entry which is preliminary data.</text>
</comment>
<dbReference type="CDD" id="cd00761">
    <property type="entry name" value="Glyco_tranf_GTA_type"/>
    <property type="match status" value="1"/>
</dbReference>
<evidence type="ECO:0000259" key="1">
    <source>
        <dbReference type="Pfam" id="PF00535"/>
    </source>
</evidence>
<keyword evidence="4" id="KW-0808">Transferase</keyword>
<keyword evidence="3" id="KW-0328">Glycosyltransferase</keyword>
<accession>A0A1H7GD19</accession>
<dbReference type="SUPFAM" id="SSF53448">
    <property type="entry name" value="Nucleotide-diphospho-sugar transferases"/>
    <property type="match status" value="1"/>
</dbReference>
<dbReference type="GO" id="GO:0016757">
    <property type="term" value="F:glycosyltransferase activity"/>
    <property type="evidence" value="ECO:0007669"/>
    <property type="project" value="UniProtKB-KW"/>
</dbReference>
<dbReference type="AlphaFoldDB" id="A0A1H7GD19"/>
<evidence type="ECO:0000313" key="2">
    <source>
        <dbReference type="EMBL" id="KAB6637943.1"/>
    </source>
</evidence>
<dbReference type="InterPro" id="IPR029044">
    <property type="entry name" value="Nucleotide-diphossugar_trans"/>
</dbReference>
<evidence type="ECO:0000313" key="6">
    <source>
        <dbReference type="EMBL" id="RHJ77161.1"/>
    </source>
</evidence>
<reference evidence="7 8" key="1">
    <citation type="submission" date="2018-08" db="EMBL/GenBank/DDBJ databases">
        <title>A genome reference for cultivated species of the human gut microbiota.</title>
        <authorList>
            <person name="Zou Y."/>
            <person name="Xue W."/>
            <person name="Luo G."/>
        </authorList>
    </citation>
    <scope>NUCLEOTIDE SEQUENCE [LARGE SCALE GENOMIC DNA]</scope>
    <source>
        <strain evidence="6 9">AM09-18</strain>
        <strain evidence="5 8">AM30-40</strain>
        <strain evidence="4 7">TM05-16</strain>
    </source>
</reference>
<reference evidence="2 10" key="2">
    <citation type="journal article" date="2019" name="Nat. Med.">
        <title>A library of human gut bacterial isolates paired with longitudinal multiomics data enables mechanistic microbiome research.</title>
        <authorList>
            <person name="Poyet M."/>
            <person name="Groussin M."/>
            <person name="Gibbons S.M."/>
            <person name="Avila-Pacheco J."/>
            <person name="Jiang X."/>
            <person name="Kearney S.M."/>
            <person name="Perrotta A.R."/>
            <person name="Berdy B."/>
            <person name="Zhao S."/>
            <person name="Lieberman T.D."/>
            <person name="Swanson P.K."/>
            <person name="Smith M."/>
            <person name="Roesemann S."/>
            <person name="Alexander J.E."/>
            <person name="Rich S.A."/>
            <person name="Livny J."/>
            <person name="Vlamakis H."/>
            <person name="Clish C."/>
            <person name="Bullock K."/>
            <person name="Deik A."/>
            <person name="Scott J."/>
            <person name="Pierce K.A."/>
            <person name="Xavier R.J."/>
            <person name="Alm E.J."/>
        </authorList>
    </citation>
    <scope>NUCLEOTIDE SEQUENCE [LARGE SCALE GENOMIC DNA]</scope>
    <source>
        <strain evidence="2 10">BIOML-A98</strain>
    </source>
</reference>
<evidence type="ECO:0000313" key="8">
    <source>
        <dbReference type="Proteomes" id="UP000283429"/>
    </source>
</evidence>
<feature type="domain" description="Glycosyltransferase 2-like" evidence="1">
    <location>
        <begin position="9"/>
        <end position="115"/>
    </location>
</feature>
<organism evidence="4 7">
    <name type="scientific">Phocaeicola vulgatus</name>
    <name type="common">Bacteroides vulgatus</name>
    <dbReference type="NCBI Taxonomy" id="821"/>
    <lineage>
        <taxon>Bacteria</taxon>
        <taxon>Pseudomonadati</taxon>
        <taxon>Bacteroidota</taxon>
        <taxon>Bacteroidia</taxon>
        <taxon>Bacteroidales</taxon>
        <taxon>Bacteroidaceae</taxon>
        <taxon>Phocaeicola</taxon>
    </lineage>
</organism>
<dbReference type="Proteomes" id="UP000283958">
    <property type="component" value="Unassembled WGS sequence"/>
</dbReference>
<evidence type="ECO:0000313" key="10">
    <source>
        <dbReference type="Proteomes" id="UP000462015"/>
    </source>
</evidence>
<dbReference type="RefSeq" id="WP_074783191.1">
    <property type="nucleotide sequence ID" value="NZ_CAXVMQ010000006.1"/>
</dbReference>
<evidence type="ECO:0000313" key="7">
    <source>
        <dbReference type="Proteomes" id="UP000260640"/>
    </source>
</evidence>
<gene>
    <name evidence="6" type="ORF">DW105_09305</name>
    <name evidence="5" type="ORF">DW783_06030</name>
    <name evidence="4" type="ORF">DXD46_00215</name>
    <name evidence="2" type="ORF">GAY12_06145</name>
    <name evidence="3" type="ORF">PL594_01720</name>
</gene>
<dbReference type="Gene3D" id="3.90.550.10">
    <property type="entry name" value="Spore Coat Polysaccharide Biosynthesis Protein SpsA, Chain A"/>
    <property type="match status" value="1"/>
</dbReference>
<name>A0A1H7GD19_PHOVU</name>
<dbReference type="EMBL" id="QSPP01000001">
    <property type="protein sequence ID" value="RGJ92195.1"/>
    <property type="molecule type" value="Genomic_DNA"/>
</dbReference>
<evidence type="ECO:0000313" key="3">
    <source>
        <dbReference type="EMBL" id="MDB0850235.1"/>
    </source>
</evidence>
<evidence type="ECO:0000313" key="9">
    <source>
        <dbReference type="Proteomes" id="UP000283958"/>
    </source>
</evidence>
<dbReference type="Proteomes" id="UP000283429">
    <property type="component" value="Unassembled WGS sequence"/>
</dbReference>
<evidence type="ECO:0000313" key="5">
    <source>
        <dbReference type="EMBL" id="RHD82356.1"/>
    </source>
</evidence>
<sequence length="303" mass="35535">MNKFKPVLSICIPCYKRINQVRNTLNSIYEANSEISMDDYEVILSDNDPEMEVKTLMDEFSDKINLFYYHADCEGFLNSYHVLTYAKGKLLKLHNSQNLFQKGALKHLIEEVLQEKMNKTLMFHTNGFLGKKAICKYGNFNDFMNALSYWSSWSGGFSIWKEDFDAMGKIELNALFPHTSVFLTQYAAKVFLIDDTPIYHVQRIAKRGGHNKFKAFTIDYPSLIVGSYMKGHISLNCKDSILKDICTQYLPTLLFNKYIVRIETFDATGYRENIKRYFPKHAYWTAWMNVMFVPFRMIKRKLF</sequence>
<proteinExistence type="predicted"/>
<evidence type="ECO:0000313" key="4">
    <source>
        <dbReference type="EMBL" id="RGJ92195.1"/>
    </source>
</evidence>